<feature type="chain" id="PRO_5026932693" evidence="3">
    <location>
        <begin position="27"/>
        <end position="461"/>
    </location>
</feature>
<evidence type="ECO:0000256" key="1">
    <source>
        <dbReference type="SAM" id="MobiDB-lite"/>
    </source>
</evidence>
<accession>A0A6N7US82</accession>
<dbReference type="EMBL" id="VULY01000018">
    <property type="protein sequence ID" value="MSR93428.1"/>
    <property type="molecule type" value="Genomic_DNA"/>
</dbReference>
<keyword evidence="2" id="KW-0472">Membrane</keyword>
<proteinExistence type="predicted"/>
<evidence type="ECO:0000256" key="2">
    <source>
        <dbReference type="SAM" id="Phobius"/>
    </source>
</evidence>
<feature type="transmembrane region" description="Helical" evidence="2">
    <location>
        <begin position="159"/>
        <end position="178"/>
    </location>
</feature>
<keyword evidence="2" id="KW-0812">Transmembrane</keyword>
<dbReference type="RefSeq" id="WP_154476418.1">
    <property type="nucleotide sequence ID" value="NZ_VULY01000018.1"/>
</dbReference>
<feature type="region of interest" description="Disordered" evidence="1">
    <location>
        <begin position="76"/>
        <end position="130"/>
    </location>
</feature>
<reference evidence="4 5" key="1">
    <citation type="submission" date="2019-08" db="EMBL/GenBank/DDBJ databases">
        <title>In-depth cultivation of the pig gut microbiome towards novel bacterial diversity and tailored functional studies.</title>
        <authorList>
            <person name="Wylensek D."/>
            <person name="Hitch T.C.A."/>
            <person name="Clavel T."/>
        </authorList>
    </citation>
    <scope>NUCLEOTIDE SEQUENCE [LARGE SCALE GENOMIC DNA]</scope>
    <source>
        <strain evidence="4 5">68-1-5</strain>
    </source>
</reference>
<dbReference type="AlphaFoldDB" id="A0A6N7US82"/>
<keyword evidence="3" id="KW-0732">Signal</keyword>
<keyword evidence="2" id="KW-1133">Transmembrane helix</keyword>
<feature type="compositionally biased region" description="Basic and acidic residues" evidence="1">
    <location>
        <begin position="76"/>
        <end position="90"/>
    </location>
</feature>
<feature type="compositionally biased region" description="Basic and acidic residues" evidence="1">
    <location>
        <begin position="119"/>
        <end position="130"/>
    </location>
</feature>
<evidence type="ECO:0000313" key="4">
    <source>
        <dbReference type="EMBL" id="MSR93428.1"/>
    </source>
</evidence>
<evidence type="ECO:0000313" key="5">
    <source>
        <dbReference type="Proteomes" id="UP000434409"/>
    </source>
</evidence>
<comment type="caution">
    <text evidence="4">The sequence shown here is derived from an EMBL/GenBank/DDBJ whole genome shotgun (WGS) entry which is preliminary data.</text>
</comment>
<sequence>MKRLKILAGMTLAVAGCLLATPKVSAEESYNIHYEYVEESSLTEAEKALIRTGDVNETVQSDADVKLIYKAKDVCELPEDPKDPTPEDPKNPTPETPQTPGTPGKTTEKVSGQPKITKASKEKDRPKTGDASRVPGVFALCVGSGAVIFVTVRKRKLAAGGLALVIVLSSLSAPAIFAKDAMLAELPKEGKTLQSGSQVTYKPEKVRCYDYVGYIIQSKTQGKIIARYFLGAPGFPEDSVKLREKLLREGDAGSPTGGKEQVENEATAYLGSIGMTDVAVPLSPAEKAEFISAYKKVAEEAVRLADEVRPNKEFYSGYDAKYQHLVDRAQNIEQVMGQREYYKVKGFFPNVPASGTIDSFALHPLSSGTQFLTDSGEVVSQLDIKADAAGNSTALGEFLSAQKNSWVYLSYLEDWRGYNRSEFVLHAVNGIQYSREVKEEMETGVTYIDIYLGNFIHSDAQ</sequence>
<feature type="signal peptide" evidence="3">
    <location>
        <begin position="1"/>
        <end position="26"/>
    </location>
</feature>
<organism evidence="4 5">
    <name type="scientific">Suipraeoptans intestinalis</name>
    <dbReference type="NCBI Taxonomy" id="2606628"/>
    <lineage>
        <taxon>Bacteria</taxon>
        <taxon>Bacillati</taxon>
        <taxon>Bacillota</taxon>
        <taxon>Clostridia</taxon>
        <taxon>Lachnospirales</taxon>
        <taxon>Lachnospiraceae</taxon>
        <taxon>Suipraeoptans</taxon>
    </lineage>
</organism>
<name>A0A6N7US82_9FIRM</name>
<feature type="transmembrane region" description="Helical" evidence="2">
    <location>
        <begin position="134"/>
        <end position="152"/>
    </location>
</feature>
<dbReference type="PROSITE" id="PS51257">
    <property type="entry name" value="PROKAR_LIPOPROTEIN"/>
    <property type="match status" value="1"/>
</dbReference>
<protein>
    <submittedName>
        <fullName evidence="4">Uncharacterized protein</fullName>
    </submittedName>
</protein>
<dbReference type="Proteomes" id="UP000434409">
    <property type="component" value="Unassembled WGS sequence"/>
</dbReference>
<evidence type="ECO:0000256" key="3">
    <source>
        <dbReference type="SAM" id="SignalP"/>
    </source>
</evidence>
<keyword evidence="5" id="KW-1185">Reference proteome</keyword>
<gene>
    <name evidence="4" type="ORF">FYJ34_03865</name>
</gene>